<evidence type="ECO:0000256" key="2">
    <source>
        <dbReference type="ARBA" id="ARBA00022692"/>
    </source>
</evidence>
<dbReference type="EMBL" id="BAABRI010000016">
    <property type="protein sequence ID" value="GAA5483694.1"/>
    <property type="molecule type" value="Genomic_DNA"/>
</dbReference>
<name>A0ABP9UWI5_9BACT</name>
<feature type="transmembrane region" description="Helical" evidence="6">
    <location>
        <begin position="98"/>
        <end position="115"/>
    </location>
</feature>
<feature type="transmembrane region" description="Helical" evidence="6">
    <location>
        <begin position="185"/>
        <end position="205"/>
    </location>
</feature>
<feature type="transmembrane region" description="Helical" evidence="6">
    <location>
        <begin position="122"/>
        <end position="139"/>
    </location>
</feature>
<evidence type="ECO:0000256" key="6">
    <source>
        <dbReference type="SAM" id="Phobius"/>
    </source>
</evidence>
<feature type="transmembrane region" description="Helical" evidence="6">
    <location>
        <begin position="433"/>
        <end position="451"/>
    </location>
</feature>
<dbReference type="Proteomes" id="UP001476282">
    <property type="component" value="Unassembled WGS sequence"/>
</dbReference>
<keyword evidence="9" id="KW-1185">Reference proteome</keyword>
<accession>A0ABP9UWI5</accession>
<keyword evidence="2 6" id="KW-0812">Transmembrane</keyword>
<evidence type="ECO:0000313" key="9">
    <source>
        <dbReference type="Proteomes" id="UP001476282"/>
    </source>
</evidence>
<protein>
    <recommendedName>
        <fullName evidence="7">O-antigen ligase-related domain-containing protein</fullName>
    </recommendedName>
</protein>
<dbReference type="PANTHER" id="PTHR37422:SF13">
    <property type="entry name" value="LIPOPOLYSACCHARIDE BIOSYNTHESIS PROTEIN PA4999-RELATED"/>
    <property type="match status" value="1"/>
</dbReference>
<feature type="transmembrane region" description="Helical" evidence="6">
    <location>
        <begin position="211"/>
        <end position="229"/>
    </location>
</feature>
<evidence type="ECO:0000259" key="7">
    <source>
        <dbReference type="Pfam" id="PF04932"/>
    </source>
</evidence>
<organism evidence="8 9">
    <name type="scientific">Haloferula sargassicola</name>
    <dbReference type="NCBI Taxonomy" id="490096"/>
    <lineage>
        <taxon>Bacteria</taxon>
        <taxon>Pseudomonadati</taxon>
        <taxon>Verrucomicrobiota</taxon>
        <taxon>Verrucomicrobiia</taxon>
        <taxon>Verrucomicrobiales</taxon>
        <taxon>Verrucomicrobiaceae</taxon>
        <taxon>Haloferula</taxon>
    </lineage>
</organism>
<feature type="transmembrane region" description="Helical" evidence="6">
    <location>
        <begin position="350"/>
        <end position="368"/>
    </location>
</feature>
<evidence type="ECO:0000256" key="1">
    <source>
        <dbReference type="ARBA" id="ARBA00004141"/>
    </source>
</evidence>
<comment type="subcellular location">
    <subcellularLocation>
        <location evidence="1">Membrane</location>
        <topology evidence="1">Multi-pass membrane protein</topology>
    </subcellularLocation>
</comment>
<comment type="caution">
    <text evidence="8">The sequence shown here is derived from an EMBL/GenBank/DDBJ whole genome shotgun (WGS) entry which is preliminary data.</text>
</comment>
<dbReference type="Pfam" id="PF04932">
    <property type="entry name" value="Wzy_C"/>
    <property type="match status" value="1"/>
</dbReference>
<proteinExistence type="predicted"/>
<sequence length="630" mass="68093">MPFLFLGFLICLGLFGAGLEWHYRFALELGGVGMLMMVFRPVVALPKLWWWLGIGVLVFSAAGFFLGRGWVDSGWREAIEAAGVPTGDRAFVQPGYSAETWVLQAMTLMAILWVATQRTEQPLKAAGGFALGVAVYAILSKVAEPHASHFGFLANRNHTATLLAMGVTVGLGGAIQSLREKQWGWMAAFVAAVLMAVWAILIWSISRAGFVLLGVGAVGLFIGLGPKYLGKQGRKLVVLGVIALVGAFVLGDWTVKQRLVETTEKVGAVAGGRGDAAEAGDEAAVGAEDLDFRVPTMLDTVDMIGANPWTGVGAGQFEFVFPQYRDRAAVVDEARNIHPESDWLWMASESGVPAALAFLLLVVVAFALALPKVLRARSRAVRMACLVAAGLLAFHGWFDIPGHVVPLVLAAVGLYSVALPWSEGSRPPVSLTWVFRLVGGLMVAAMVWAILDAIRQRPSSDVRVAERAREEVSELLELDATLMQAAEAAGEDYQPEPDPLEKALGAIGKAIDRTPLDPDLRRLQGSLALQFDDKQPVVEEAFLAERALLPGVVAVRMAQAGLWNDFDVERTEALWREAMELADRQQAAHPGYRYRPSQVISLAKRQSGKSPELKRRVSRLESGAESAEKP</sequence>
<reference evidence="8 9" key="1">
    <citation type="submission" date="2024-02" db="EMBL/GenBank/DDBJ databases">
        <title>Haloferula sargassicola NBRC 104335.</title>
        <authorList>
            <person name="Ichikawa N."/>
            <person name="Katano-Makiyama Y."/>
            <person name="Hidaka K."/>
        </authorList>
    </citation>
    <scope>NUCLEOTIDE SEQUENCE [LARGE SCALE GENOMIC DNA]</scope>
    <source>
        <strain evidence="8 9">NBRC 104335</strain>
    </source>
</reference>
<dbReference type="InterPro" id="IPR007016">
    <property type="entry name" value="O-antigen_ligase-rel_domated"/>
</dbReference>
<feature type="transmembrane region" description="Helical" evidence="6">
    <location>
        <begin position="159"/>
        <end position="178"/>
    </location>
</feature>
<feature type="transmembrane region" description="Helical" evidence="6">
    <location>
        <begin position="380"/>
        <end position="398"/>
    </location>
</feature>
<evidence type="ECO:0000313" key="8">
    <source>
        <dbReference type="EMBL" id="GAA5483694.1"/>
    </source>
</evidence>
<dbReference type="PANTHER" id="PTHR37422">
    <property type="entry name" value="TEICHURONIC ACID BIOSYNTHESIS PROTEIN TUAE"/>
    <property type="match status" value="1"/>
</dbReference>
<feature type="transmembrane region" description="Helical" evidence="6">
    <location>
        <begin position="236"/>
        <end position="255"/>
    </location>
</feature>
<dbReference type="InterPro" id="IPR051533">
    <property type="entry name" value="WaaL-like"/>
</dbReference>
<keyword evidence="3 6" id="KW-1133">Transmembrane helix</keyword>
<evidence type="ECO:0000256" key="3">
    <source>
        <dbReference type="ARBA" id="ARBA00022989"/>
    </source>
</evidence>
<evidence type="ECO:0000256" key="4">
    <source>
        <dbReference type="ARBA" id="ARBA00023136"/>
    </source>
</evidence>
<dbReference type="RefSeq" id="WP_353567798.1">
    <property type="nucleotide sequence ID" value="NZ_BAABRI010000016.1"/>
</dbReference>
<feature type="region of interest" description="Disordered" evidence="5">
    <location>
        <begin position="603"/>
        <end position="630"/>
    </location>
</feature>
<evidence type="ECO:0000256" key="5">
    <source>
        <dbReference type="SAM" id="MobiDB-lite"/>
    </source>
</evidence>
<gene>
    <name evidence="8" type="ORF">Hsar01_02928</name>
</gene>
<keyword evidence="4 6" id="KW-0472">Membrane</keyword>
<feature type="domain" description="O-antigen ligase-related" evidence="7">
    <location>
        <begin position="192"/>
        <end position="359"/>
    </location>
</feature>
<feature type="transmembrane region" description="Helical" evidence="6">
    <location>
        <begin position="48"/>
        <end position="67"/>
    </location>
</feature>